<dbReference type="InterPro" id="IPR007272">
    <property type="entry name" value="Sulf_transp_TsuA/YedE"/>
</dbReference>
<comment type="similarity">
    <text evidence="8">Belongs to the TsuA/YedE (TC 9.B.102) family.</text>
</comment>
<dbReference type="Proteomes" id="UP001317822">
    <property type="component" value="Chromosome"/>
</dbReference>
<dbReference type="EMBL" id="AP027041">
    <property type="protein sequence ID" value="BDU17921.1"/>
    <property type="molecule type" value="Genomic_DNA"/>
</dbReference>
<keyword evidence="7 9" id="KW-0472">Membrane</keyword>
<feature type="transmembrane region" description="Helical" evidence="9">
    <location>
        <begin position="49"/>
        <end position="67"/>
    </location>
</feature>
<evidence type="ECO:0000256" key="7">
    <source>
        <dbReference type="ARBA" id="ARBA00023136"/>
    </source>
</evidence>
<evidence type="ECO:0000256" key="8">
    <source>
        <dbReference type="ARBA" id="ARBA00035655"/>
    </source>
</evidence>
<keyword evidence="2" id="KW-0813">Transport</keyword>
<dbReference type="RefSeq" id="WP_281779813.1">
    <property type="nucleotide sequence ID" value="NZ_AP027041.1"/>
</dbReference>
<keyword evidence="4" id="KW-0997">Cell inner membrane</keyword>
<evidence type="ECO:0000256" key="9">
    <source>
        <dbReference type="SAM" id="Phobius"/>
    </source>
</evidence>
<reference evidence="10 11" key="1">
    <citation type="journal article" date="2023" name="Int. J. Syst. Evol. Microbiol.">
        <title>Physiological and genomic analyses of cobalamin (vitamin B12)-auxotrophy of Lysobacter auxotrophicus sp. nov., a methionine-auxotrophic chitinolytic bacterium isolated from chitin-treated soil.</title>
        <authorList>
            <person name="Saito A."/>
            <person name="Dohra H."/>
            <person name="Hamada M."/>
            <person name="Moriuchi R."/>
            <person name="Kotsuchibashi Y."/>
            <person name="Mori K."/>
        </authorList>
    </citation>
    <scope>NUCLEOTIDE SEQUENCE [LARGE SCALE GENOMIC DNA]</scope>
    <source>
        <strain evidence="10 11">5-21a</strain>
    </source>
</reference>
<feature type="transmembrane region" description="Helical" evidence="9">
    <location>
        <begin position="79"/>
        <end position="96"/>
    </location>
</feature>
<evidence type="ECO:0000256" key="2">
    <source>
        <dbReference type="ARBA" id="ARBA00022448"/>
    </source>
</evidence>
<evidence type="ECO:0000256" key="3">
    <source>
        <dbReference type="ARBA" id="ARBA00022475"/>
    </source>
</evidence>
<keyword evidence="11" id="KW-1185">Reference proteome</keyword>
<feature type="transmembrane region" description="Helical" evidence="9">
    <location>
        <begin position="6"/>
        <end position="28"/>
    </location>
</feature>
<organism evidence="10 11">
    <name type="scientific">Lysobacter auxotrophicus</name>
    <dbReference type="NCBI Taxonomy" id="2992573"/>
    <lineage>
        <taxon>Bacteria</taxon>
        <taxon>Pseudomonadati</taxon>
        <taxon>Pseudomonadota</taxon>
        <taxon>Gammaproteobacteria</taxon>
        <taxon>Lysobacterales</taxon>
        <taxon>Lysobacteraceae</taxon>
        <taxon>Lysobacter</taxon>
    </lineage>
</organism>
<protein>
    <submittedName>
        <fullName evidence="10">YeeE/YedE family protein</fullName>
    </submittedName>
</protein>
<gene>
    <name evidence="10" type="ORF">LA521A_31220</name>
</gene>
<accession>A0ABN6UNG9</accession>
<comment type="subcellular location">
    <subcellularLocation>
        <location evidence="1">Cell inner membrane</location>
        <topology evidence="1">Multi-pass membrane protein</topology>
    </subcellularLocation>
</comment>
<proteinExistence type="inferred from homology"/>
<evidence type="ECO:0000256" key="1">
    <source>
        <dbReference type="ARBA" id="ARBA00004429"/>
    </source>
</evidence>
<feature type="transmembrane region" description="Helical" evidence="9">
    <location>
        <begin position="116"/>
        <end position="137"/>
    </location>
</feature>
<dbReference type="PANTHER" id="PTHR30574:SF1">
    <property type="entry name" value="SULPHUR TRANSPORT DOMAIN-CONTAINING PROTEIN"/>
    <property type="match status" value="1"/>
</dbReference>
<keyword evidence="5 9" id="KW-0812">Transmembrane</keyword>
<evidence type="ECO:0000256" key="4">
    <source>
        <dbReference type="ARBA" id="ARBA00022519"/>
    </source>
</evidence>
<evidence type="ECO:0000313" key="11">
    <source>
        <dbReference type="Proteomes" id="UP001317822"/>
    </source>
</evidence>
<evidence type="ECO:0000256" key="6">
    <source>
        <dbReference type="ARBA" id="ARBA00022989"/>
    </source>
</evidence>
<sequence>MSTSFTPISALVGGALIGLAATYLLATVGRIAGISGILNTAIDQRGERGWRVAFLVAMVVAAGAWFAWSGAIPRAGFPWTWLVLAGALVGFGTRLGNGCTSGHGICGLARFSRRSLWAVLVFMGAAFVTTYVVRHVAGGLS</sequence>
<dbReference type="PANTHER" id="PTHR30574">
    <property type="entry name" value="INNER MEMBRANE PROTEIN YEDE"/>
    <property type="match status" value="1"/>
</dbReference>
<name>A0ABN6UNG9_9GAMM</name>
<evidence type="ECO:0000313" key="10">
    <source>
        <dbReference type="EMBL" id="BDU17921.1"/>
    </source>
</evidence>
<keyword evidence="3" id="KW-1003">Cell membrane</keyword>
<evidence type="ECO:0000256" key="5">
    <source>
        <dbReference type="ARBA" id="ARBA00022692"/>
    </source>
</evidence>
<keyword evidence="6 9" id="KW-1133">Transmembrane helix</keyword>